<evidence type="ECO:0000313" key="1">
    <source>
        <dbReference type="EMBL" id="TCP94823.1"/>
    </source>
</evidence>
<name>A0A4V2T1T7_9FIRM</name>
<reference evidence="1 2" key="1">
    <citation type="submission" date="2019-03" db="EMBL/GenBank/DDBJ databases">
        <title>Genomic Encyclopedia of Type Strains, Phase IV (KMG-IV): sequencing the most valuable type-strain genomes for metagenomic binning, comparative biology and taxonomic classification.</title>
        <authorList>
            <person name="Goeker M."/>
        </authorList>
    </citation>
    <scope>NUCLEOTIDE SEQUENCE [LARGE SCALE GENOMIC DNA]</scope>
    <source>
        <strain evidence="1 2">DSM 100013</strain>
    </source>
</reference>
<sequence length="80" mass="9850">MVRKKRKSLYDTIPFDDPKEIQRDMYKYQCIHCRYEEEVPGYVVEEFVWWEEMDEEYAKTKEDRMPTLVCPKCEGMLKSK</sequence>
<dbReference type="EMBL" id="SLYC01000071">
    <property type="protein sequence ID" value="TCP94823.1"/>
    <property type="molecule type" value="Genomic_DNA"/>
</dbReference>
<comment type="caution">
    <text evidence="1">The sequence shown here is derived from an EMBL/GenBank/DDBJ whole genome shotgun (WGS) entry which is preliminary data.</text>
</comment>
<dbReference type="AlphaFoldDB" id="A0A4V2T1T7"/>
<gene>
    <name evidence="1" type="ORF">EDD79_10711</name>
</gene>
<keyword evidence="2" id="KW-1185">Reference proteome</keyword>
<dbReference type="RefSeq" id="WP_132849801.1">
    <property type="nucleotide sequence ID" value="NZ_CP058648.1"/>
</dbReference>
<organism evidence="1 2">
    <name type="scientific">Serpentinicella alkaliphila</name>
    <dbReference type="NCBI Taxonomy" id="1734049"/>
    <lineage>
        <taxon>Bacteria</taxon>
        <taxon>Bacillati</taxon>
        <taxon>Bacillota</taxon>
        <taxon>Clostridia</taxon>
        <taxon>Peptostreptococcales</taxon>
        <taxon>Natronincolaceae</taxon>
        <taxon>Serpentinicella</taxon>
    </lineage>
</organism>
<evidence type="ECO:0000313" key="2">
    <source>
        <dbReference type="Proteomes" id="UP000295504"/>
    </source>
</evidence>
<dbReference type="OrthoDB" id="1934160at2"/>
<dbReference type="Proteomes" id="UP000295504">
    <property type="component" value="Unassembled WGS sequence"/>
</dbReference>
<accession>A0A4V2T1T7</accession>
<proteinExistence type="predicted"/>
<protein>
    <submittedName>
        <fullName evidence="1">Uncharacterized protein</fullName>
    </submittedName>
</protein>